<evidence type="ECO:0000256" key="3">
    <source>
        <dbReference type="ARBA" id="ARBA00022490"/>
    </source>
</evidence>
<evidence type="ECO:0000256" key="7">
    <source>
        <dbReference type="ARBA" id="ARBA00022691"/>
    </source>
</evidence>
<dbReference type="InterPro" id="IPR027357">
    <property type="entry name" value="DOCKER_dom"/>
</dbReference>
<feature type="region of interest" description="Disordered" evidence="10">
    <location>
        <begin position="2277"/>
        <end position="2381"/>
    </location>
</feature>
<dbReference type="InterPro" id="IPR032376">
    <property type="entry name" value="DOCK_N"/>
</dbReference>
<feature type="domain" description="C2 DOCK-type" evidence="12">
    <location>
        <begin position="980"/>
        <end position="1162"/>
    </location>
</feature>
<dbReference type="Pfam" id="PF16172">
    <property type="entry name" value="DOCK_N"/>
    <property type="match status" value="1"/>
</dbReference>
<feature type="compositionally biased region" description="Polar residues" evidence="10">
    <location>
        <begin position="2286"/>
        <end position="2323"/>
    </location>
</feature>
<dbReference type="InterPro" id="IPR016461">
    <property type="entry name" value="COMT-like"/>
</dbReference>
<feature type="compositionally biased region" description="Polar residues" evidence="10">
    <location>
        <begin position="2340"/>
        <end position="2361"/>
    </location>
</feature>
<dbReference type="Gene3D" id="2.60.40.150">
    <property type="entry name" value="C2 domain"/>
    <property type="match status" value="1"/>
</dbReference>
<dbReference type="Pfam" id="PF23554">
    <property type="entry name" value="TPR_DOCK"/>
    <property type="match status" value="1"/>
</dbReference>
<feature type="domain" description="DOCKER" evidence="13">
    <location>
        <begin position="1812"/>
        <end position="2219"/>
    </location>
</feature>
<feature type="region of interest" description="Disordered" evidence="10">
    <location>
        <begin position="767"/>
        <end position="864"/>
    </location>
</feature>
<dbReference type="Gene3D" id="1.25.40.410">
    <property type="match status" value="1"/>
</dbReference>
<feature type="region of interest" description="Disordered" evidence="10">
    <location>
        <begin position="2214"/>
        <end position="2246"/>
    </location>
</feature>
<evidence type="ECO:0000256" key="6">
    <source>
        <dbReference type="ARBA" id="ARBA00022679"/>
    </source>
</evidence>
<evidence type="ECO:0000256" key="8">
    <source>
        <dbReference type="PROSITE-ProRule" id="PRU00192"/>
    </source>
</evidence>
<feature type="region of interest" description="Disordered" evidence="10">
    <location>
        <begin position="442"/>
        <end position="543"/>
    </location>
</feature>
<feature type="domain" description="SH3" evidence="11">
    <location>
        <begin position="361"/>
        <end position="441"/>
    </location>
</feature>
<dbReference type="PROSITE" id="PS50002">
    <property type="entry name" value="SH3"/>
    <property type="match status" value="1"/>
</dbReference>
<accession>A0A9P6LMV2</accession>
<dbReference type="InterPro" id="IPR016024">
    <property type="entry name" value="ARM-type_fold"/>
</dbReference>
<evidence type="ECO:0000256" key="9">
    <source>
        <dbReference type="PROSITE-ProRule" id="PRU00983"/>
    </source>
</evidence>
<comment type="subcellular location">
    <subcellularLocation>
        <location evidence="1">Cytoplasm</location>
    </subcellularLocation>
</comment>
<evidence type="ECO:0000256" key="10">
    <source>
        <dbReference type="SAM" id="MobiDB-lite"/>
    </source>
</evidence>
<feature type="compositionally biased region" description="Basic and acidic residues" evidence="10">
    <location>
        <begin position="481"/>
        <end position="501"/>
    </location>
</feature>
<dbReference type="SMART" id="SM00326">
    <property type="entry name" value="SH3"/>
    <property type="match status" value="1"/>
</dbReference>
<dbReference type="EMBL" id="JAATWM020000009">
    <property type="protein sequence ID" value="KAF9878835.1"/>
    <property type="molecule type" value="Genomic_DNA"/>
</dbReference>
<dbReference type="OrthoDB" id="18896at2759"/>
<dbReference type="InterPro" id="IPR036028">
    <property type="entry name" value="SH3-like_dom_sf"/>
</dbReference>
<evidence type="ECO:0000259" key="12">
    <source>
        <dbReference type="PROSITE" id="PS51650"/>
    </source>
</evidence>
<keyword evidence="7" id="KW-0949">S-adenosyl-L-methionine</keyword>
<reference evidence="14" key="1">
    <citation type="submission" date="2020-03" db="EMBL/GenBank/DDBJ databases">
        <authorList>
            <person name="He L."/>
        </authorList>
    </citation>
    <scope>NUCLEOTIDE SEQUENCE</scope>
    <source>
        <strain evidence="14">CkLH20</strain>
    </source>
</reference>
<dbReference type="InterPro" id="IPR026791">
    <property type="entry name" value="DOCK"/>
</dbReference>
<dbReference type="InterPro" id="IPR001077">
    <property type="entry name" value="COMT_C"/>
</dbReference>
<proteinExistence type="inferred from homology"/>
<organism evidence="14 15">
    <name type="scientific">Colletotrichum karsti</name>
    <dbReference type="NCBI Taxonomy" id="1095194"/>
    <lineage>
        <taxon>Eukaryota</taxon>
        <taxon>Fungi</taxon>
        <taxon>Dikarya</taxon>
        <taxon>Ascomycota</taxon>
        <taxon>Pezizomycotina</taxon>
        <taxon>Sordariomycetes</taxon>
        <taxon>Hypocreomycetidae</taxon>
        <taxon>Glomerellales</taxon>
        <taxon>Glomerellaceae</taxon>
        <taxon>Colletotrichum</taxon>
        <taxon>Colletotrichum boninense species complex</taxon>
    </lineage>
</organism>
<evidence type="ECO:0000259" key="11">
    <source>
        <dbReference type="PROSITE" id="PS50002"/>
    </source>
</evidence>
<dbReference type="InterPro" id="IPR027007">
    <property type="entry name" value="C2_DOCK-type_domain"/>
</dbReference>
<dbReference type="Gene3D" id="3.40.50.150">
    <property type="entry name" value="Vaccinia Virus protein VP39"/>
    <property type="match status" value="1"/>
</dbReference>
<dbReference type="PROSITE" id="PS51683">
    <property type="entry name" value="SAM_OMT_II"/>
    <property type="match status" value="1"/>
</dbReference>
<dbReference type="RefSeq" id="XP_038748296.1">
    <property type="nucleotide sequence ID" value="XM_038886454.1"/>
</dbReference>
<dbReference type="CDD" id="cd08679">
    <property type="entry name" value="C2_DOCK180_related"/>
    <property type="match status" value="1"/>
</dbReference>
<comment type="caution">
    <text evidence="14">The sequence shown here is derived from an EMBL/GenBank/DDBJ whole genome shotgun (WGS) entry which is preliminary data.</text>
</comment>
<feature type="region of interest" description="Disordered" evidence="10">
    <location>
        <begin position="2142"/>
        <end position="2163"/>
    </location>
</feature>
<dbReference type="GO" id="GO:0005886">
    <property type="term" value="C:plasma membrane"/>
    <property type="evidence" value="ECO:0007669"/>
    <property type="project" value="TreeGrafter"/>
</dbReference>
<dbReference type="InterPro" id="IPR042455">
    <property type="entry name" value="DOCK_N_sub1"/>
</dbReference>
<dbReference type="CDD" id="cd11684">
    <property type="entry name" value="DHR2_DOCK"/>
    <property type="match status" value="1"/>
</dbReference>
<dbReference type="GO" id="GO:0007264">
    <property type="term" value="P:small GTPase-mediated signal transduction"/>
    <property type="evidence" value="ECO:0007669"/>
    <property type="project" value="InterPro"/>
</dbReference>
<dbReference type="InterPro" id="IPR001452">
    <property type="entry name" value="SH3_domain"/>
</dbReference>
<dbReference type="GO" id="GO:0032259">
    <property type="term" value="P:methylation"/>
    <property type="evidence" value="ECO:0007669"/>
    <property type="project" value="UniProtKB-KW"/>
</dbReference>
<dbReference type="Pfam" id="PF00891">
    <property type="entry name" value="Methyltransf_2"/>
    <property type="match status" value="1"/>
</dbReference>
<dbReference type="InterPro" id="IPR029063">
    <property type="entry name" value="SAM-dependent_MTases_sf"/>
</dbReference>
<evidence type="ECO:0000256" key="1">
    <source>
        <dbReference type="ARBA" id="ARBA00004496"/>
    </source>
</evidence>
<dbReference type="GO" id="GO:0008171">
    <property type="term" value="F:O-methyltransferase activity"/>
    <property type="evidence" value="ECO:0007669"/>
    <property type="project" value="InterPro"/>
</dbReference>
<feature type="compositionally biased region" description="Polar residues" evidence="10">
    <location>
        <begin position="2220"/>
        <end position="2246"/>
    </location>
</feature>
<name>A0A9P6LMV2_9PEZI</name>
<protein>
    <submittedName>
        <fullName evidence="14">Sh3 domain containing protein</fullName>
    </submittedName>
</protein>
<keyword evidence="5" id="KW-0489">Methyltransferase</keyword>
<evidence type="ECO:0000256" key="4">
    <source>
        <dbReference type="ARBA" id="ARBA00022553"/>
    </source>
</evidence>
<feature type="compositionally biased region" description="Acidic residues" evidence="10">
    <location>
        <begin position="443"/>
        <end position="456"/>
    </location>
</feature>
<keyword evidence="4" id="KW-0597">Phosphoprotein</keyword>
<comment type="similarity">
    <text evidence="9">Belongs to the DOCK family.</text>
</comment>
<dbReference type="InterPro" id="IPR056372">
    <property type="entry name" value="TPR_DOCK"/>
</dbReference>
<feature type="compositionally biased region" description="Basic and acidic residues" evidence="10">
    <location>
        <begin position="2362"/>
        <end position="2374"/>
    </location>
</feature>
<gene>
    <name evidence="14" type="ORF">CkaCkLH20_03735</name>
</gene>
<evidence type="ECO:0000313" key="14">
    <source>
        <dbReference type="EMBL" id="KAF9878835.1"/>
    </source>
</evidence>
<feature type="compositionally biased region" description="Acidic residues" evidence="10">
    <location>
        <begin position="2147"/>
        <end position="2161"/>
    </location>
</feature>
<dbReference type="PANTHER" id="PTHR45653">
    <property type="entry name" value="DEDICATOR OF CYTOKINESIS"/>
    <property type="match status" value="1"/>
</dbReference>
<evidence type="ECO:0000313" key="15">
    <source>
        <dbReference type="Proteomes" id="UP000781932"/>
    </source>
</evidence>
<dbReference type="SUPFAM" id="SSF50044">
    <property type="entry name" value="SH3-domain"/>
    <property type="match status" value="1"/>
</dbReference>
<keyword evidence="6" id="KW-0808">Transferase</keyword>
<dbReference type="SUPFAM" id="SSF48371">
    <property type="entry name" value="ARM repeat"/>
    <property type="match status" value="1"/>
</dbReference>
<evidence type="ECO:0000256" key="2">
    <source>
        <dbReference type="ARBA" id="ARBA00022443"/>
    </source>
</evidence>
<dbReference type="GO" id="GO:0005737">
    <property type="term" value="C:cytoplasm"/>
    <property type="evidence" value="ECO:0007669"/>
    <property type="project" value="UniProtKB-SubCell"/>
</dbReference>
<keyword evidence="15" id="KW-1185">Reference proteome</keyword>
<keyword evidence="2 8" id="KW-0728">SH3 domain</keyword>
<dbReference type="Proteomes" id="UP000781932">
    <property type="component" value="Unassembled WGS sequence"/>
</dbReference>
<keyword evidence="3" id="KW-0963">Cytoplasm</keyword>
<evidence type="ECO:0000256" key="5">
    <source>
        <dbReference type="ARBA" id="ARBA00022603"/>
    </source>
</evidence>
<dbReference type="InterPro" id="IPR043161">
    <property type="entry name" value="DOCK_C_lobe_A"/>
</dbReference>
<dbReference type="Gene3D" id="1.20.1270.350">
    <property type="entry name" value="Dedicator of cytokinesis N-terminal subdomain"/>
    <property type="match status" value="1"/>
</dbReference>
<sequence length="2410" mass="267551">MRSTSRETIAKLDAITPSSFATDAERYEAKEAARRLLARLETPFERGWALAFETPVLVAGLQMGLDLGMWEAWAGEHERSGGAPQGLRTVLGWCKTGVEENLLRRFLRHMAALYVLEETGVDTWRLTPYTLAMGQSKTHADQIIQCGTDHIIPAGVNLPRFLARYDYSEPLDKSKLDNYADMTGGADFFATCATDPERLGSSFIGLMTALRNHKMPWTDVYDTTELISGADVSGGAPVFVDVGGMHGLDTARLLARHPELPDGVLFVQDTPEVVAQNPEELDTRAKKIAYDFFTPQPLVGSRAYFFHAVPHDWPDADCVRILYTRPSPFDPLPDLDLDLDIDDALRSTSTPELSMPWQPLPRIAFAVATYPFAASGPADLPLEIGDELYIIEETPDGNWLRGYLVAPPSLLAGLTSVKGQTLEARVFSGIFPRSCVEVREVLGESDETEDGEDAASDDAAANGDVHIGSDSGKSGLTPTAAEKKKSADGHKSIESARGSKHEIKRKPLKELPNGTQGRLSVPVKRDPDAPRPAAPVPMLKIGDETPTSAAEPLIDEIASCLREWHSTNLHGLLLSRQYGRLDKLSQLITTLNLSRQQFLHNVLTTFEYDKLREKTVWDLVRVNKLCGGEVIVRDPTERGRVLTGDDSVVEVTKLQSVMSVLDEPPQPANEPTALHHLLVDVRGFAGASAEETSLVVYLVAKPVGGQAAALSECFIIDIPPGGTIGSLAKSGQTRTIFSDLSSQDIGDVASAETELYLVVKVRSSQQVVASGKPESRSGAKSQGNGAHKDPAKPPSAGNNKPSRRSLMWGSKTARAFSRGGATSRLDSVTEQQEGRPGTQDDGQESAAPPSTAGSRPRGSMDAGTGFHMAERTVGIGVLKLNAIMKQDEEVEQVVSVWSPSLTLPTEKQGLHEDWDMLIRDLMDSPSGHYEKSRRAERVQVHLKSFNHPDVETLVKVTPTLLSGIRKTNKMGFSGAPTKPRSDIYFTLDTAVLSKQNLLSRFAGNPTTLSSSVHGNNLQVTLEVRRTSGEKIPNCIFSSSNTEGLTTWKSTAVDRGEHWSQIVRLAVPPQDVFTSHLVMFLSEIPNAPFAVAHMPLWNQEAFVRDGPHALLLYKMDEYTSSAQAGPSGKGGYLSLQWSARGNDEHSAEVTGPLAVLRADTYLCSTRFSQDRVVLGLIKWKDTPKEEIQTLLKHLIFVPEIEVVKLLSDVLDALFGFLVEHSGNDEFEDLVFTALVRVLGIVHDRRFNLGPLVDQYAENRFSYPFATACLVRSLTRLLEKPTEPESSRKLRSTIKVVRHILKFITHARGQQKAKEAGLGITTSGSTPGFTRELRNIFKALDAMMRNTAPVLVGSQTLAVQHFHTWLPELTGLLTTEEILHIAIDFLDSCADVKGKLVLYKLVLVINYSKLDMFSHPDQKAALTANTVRWIAPHWGHNEEVTDLWKDQVRLCCSVLASQIDNLGAEIPDYLPKIIDSYLSIVSTDIKPRNRLSLLFPTSYPFPSKPVAEECTFDEALIELSAILSAISNSPSGMQLELTEGDLTALLENTLRVHMSILMGEAFPPEWLSVHIYHHKSTMRTLQYLSSILLESFLPHPDEAENFNTELWKMFFTTMLKLVGSPSLALETFPEQKRRAVWKIAGDVREHGAELLRRTWEAIGWETSSDERARYGLSKMGGYQVQYVPTLVGPIVELCLSVHEGLRRMAVEVLQTMIVSEWTLSEDLSVIQTEMIDCLDHYFKSKPLTESILQKLFVNEVIERFAPLSTIPDDSLYAGLRDLMATVDEFLDLLVAVHSGDITSESSHLINRLRLMEFLRDMQKEEIFIRYVHQLAILQAEARNHCEAGLALRLHADLYEWDPTKQVPALDDPEFPAQTHFERKERIYFDMIKHFEDGEAWSSALTAYQELRVQYESNIFDFAKLARTERAIATIYETISKSDKLVPKYFKVIYKGLGFPPSLRDKEFVYEGSPTERASAFTDRMQEQYPSAQIVTGDVDDVEGQFLVISAITPHRDLTHHVFQRARVPQVIRDYLVSAHPQSFSVSSKRSTSGPVQEHYAEKIVYTTADPFPTILRRSEIVNVEEIKLSAHETGLERIVRKTQEMTMIEKRIADGDEDNAQLLLDAISISVNPDSENSVACYRQLLPSPRESDSEDDEEEEEVELDPQDNAIKMALVDHAIMIRRCLGTFARSSNEILSLRQEELQQYFESTFAPEIALFAPPQPSRDSSTASPTWRRSEPSTEQASPQPQSIAGVMTNGVIAEEAATVAPIAVRGRGTRLSFLGGRKKESPVQQQTNGDYQTNGEVDDTVSSRSRSFSKTQESNNNRRSFFRAPSTEPRILGGNDVTSEWVTDSGGRQSSDLGTNLTEKEREYRDERPAEAPGVVKRGSVRKRLSMLKLGKKSNKGMAMGSVHEE</sequence>
<dbReference type="SUPFAM" id="SSF53335">
    <property type="entry name" value="S-adenosyl-L-methionine-dependent methyltransferases"/>
    <property type="match status" value="1"/>
</dbReference>
<evidence type="ECO:0000259" key="13">
    <source>
        <dbReference type="PROSITE" id="PS51651"/>
    </source>
</evidence>
<dbReference type="PANTHER" id="PTHR45653:SF10">
    <property type="entry name" value="MYOBLAST CITY, ISOFORM B"/>
    <property type="match status" value="1"/>
</dbReference>
<dbReference type="PROSITE" id="PS51650">
    <property type="entry name" value="C2_DOCK"/>
    <property type="match status" value="1"/>
</dbReference>
<dbReference type="PROSITE" id="PS51651">
    <property type="entry name" value="DOCKER"/>
    <property type="match status" value="1"/>
</dbReference>
<reference evidence="14" key="2">
    <citation type="submission" date="2020-11" db="EMBL/GenBank/DDBJ databases">
        <title>Whole genome sequencing of Colletotrichum sp.</title>
        <authorList>
            <person name="Li H."/>
        </authorList>
    </citation>
    <scope>NUCLEOTIDE SEQUENCE</scope>
    <source>
        <strain evidence="14">CkLH20</strain>
    </source>
</reference>
<dbReference type="Pfam" id="PF14429">
    <property type="entry name" value="DOCK-C2"/>
    <property type="match status" value="1"/>
</dbReference>
<dbReference type="InterPro" id="IPR035892">
    <property type="entry name" value="C2_domain_sf"/>
</dbReference>
<dbReference type="GO" id="GO:0031267">
    <property type="term" value="F:small GTPase binding"/>
    <property type="evidence" value="ECO:0007669"/>
    <property type="project" value="TreeGrafter"/>
</dbReference>
<dbReference type="Gene3D" id="2.30.30.40">
    <property type="entry name" value="SH3 Domains"/>
    <property type="match status" value="1"/>
</dbReference>
<dbReference type="GO" id="GO:0005085">
    <property type="term" value="F:guanyl-nucleotide exchange factor activity"/>
    <property type="evidence" value="ECO:0007669"/>
    <property type="project" value="InterPro"/>
</dbReference>
<dbReference type="GeneID" id="62159528"/>